<dbReference type="GO" id="GO:0030424">
    <property type="term" value="C:axon"/>
    <property type="evidence" value="ECO:0007669"/>
    <property type="project" value="TreeGrafter"/>
</dbReference>
<dbReference type="GO" id="GO:0043025">
    <property type="term" value="C:neuronal cell body"/>
    <property type="evidence" value="ECO:0007669"/>
    <property type="project" value="TreeGrafter"/>
</dbReference>
<dbReference type="InterPro" id="IPR013783">
    <property type="entry name" value="Ig-like_fold"/>
</dbReference>
<keyword evidence="4" id="KW-0245">EGF-like domain</keyword>
<evidence type="ECO:0000256" key="6">
    <source>
        <dbReference type="SAM" id="Phobius"/>
    </source>
</evidence>
<keyword evidence="6" id="KW-0472">Membrane</keyword>
<dbReference type="SUPFAM" id="SSF48726">
    <property type="entry name" value="Immunoglobulin"/>
    <property type="match status" value="1"/>
</dbReference>
<dbReference type="InterPro" id="IPR013098">
    <property type="entry name" value="Ig_I-set"/>
</dbReference>
<keyword evidence="1" id="KW-0732">Signal</keyword>
<keyword evidence="3" id="KW-0393">Immunoglobulin domain</keyword>
<accession>A0AA85IWY3</accession>
<dbReference type="SUPFAM" id="SSF57196">
    <property type="entry name" value="EGF/Laminin"/>
    <property type="match status" value="1"/>
</dbReference>
<dbReference type="InterPro" id="IPR007110">
    <property type="entry name" value="Ig-like_dom"/>
</dbReference>
<dbReference type="PROSITE" id="PS50835">
    <property type="entry name" value="IG_LIKE"/>
    <property type="match status" value="1"/>
</dbReference>
<dbReference type="WBParaSite" id="TREG1_110930.1">
    <property type="protein sequence ID" value="TREG1_110930.1"/>
    <property type="gene ID" value="TREG1_110930"/>
</dbReference>
<evidence type="ECO:0000256" key="5">
    <source>
        <dbReference type="SAM" id="MobiDB-lite"/>
    </source>
</evidence>
<dbReference type="AlphaFoldDB" id="A0AA85IWY3"/>
<evidence type="ECO:0000313" key="9">
    <source>
        <dbReference type="Proteomes" id="UP000050795"/>
    </source>
</evidence>
<feature type="disulfide bond" evidence="4">
    <location>
        <begin position="109"/>
        <end position="118"/>
    </location>
</feature>
<feature type="transmembrane region" description="Helical" evidence="6">
    <location>
        <begin position="223"/>
        <end position="244"/>
    </location>
</feature>
<keyword evidence="6" id="KW-0812">Transmembrane</keyword>
<feature type="region of interest" description="Disordered" evidence="5">
    <location>
        <begin position="149"/>
        <end position="182"/>
    </location>
</feature>
<keyword evidence="9" id="KW-1185">Reference proteome</keyword>
<dbReference type="InterPro" id="IPR036179">
    <property type="entry name" value="Ig-like_dom_sf"/>
</dbReference>
<reference evidence="10" key="2">
    <citation type="submission" date="2023-11" db="UniProtKB">
        <authorList>
            <consortium name="WormBaseParasite"/>
        </authorList>
    </citation>
    <scope>IDENTIFICATION</scope>
</reference>
<evidence type="ECO:0000256" key="1">
    <source>
        <dbReference type="ARBA" id="ARBA00022729"/>
    </source>
</evidence>
<dbReference type="SMART" id="SM00409">
    <property type="entry name" value="IG"/>
    <property type="match status" value="1"/>
</dbReference>
<dbReference type="SMART" id="SM00408">
    <property type="entry name" value="IGc2"/>
    <property type="match status" value="1"/>
</dbReference>
<dbReference type="PANTHER" id="PTHR45080:SF8">
    <property type="entry name" value="IG-LIKE DOMAIN-CONTAINING PROTEIN"/>
    <property type="match status" value="1"/>
</dbReference>
<dbReference type="GO" id="GO:0050808">
    <property type="term" value="P:synapse organization"/>
    <property type="evidence" value="ECO:0007669"/>
    <property type="project" value="TreeGrafter"/>
</dbReference>
<protein>
    <recommendedName>
        <fullName evidence="11">Ig-like domain-containing protein</fullName>
    </recommendedName>
</protein>
<dbReference type="PROSITE" id="PS50026">
    <property type="entry name" value="EGF_3"/>
    <property type="match status" value="1"/>
</dbReference>
<dbReference type="PANTHER" id="PTHR45080">
    <property type="entry name" value="CONTACTIN 5"/>
    <property type="match status" value="1"/>
</dbReference>
<dbReference type="InterPro" id="IPR003599">
    <property type="entry name" value="Ig_sub"/>
</dbReference>
<evidence type="ECO:0000259" key="8">
    <source>
        <dbReference type="PROSITE" id="PS50835"/>
    </source>
</evidence>
<evidence type="ECO:0000256" key="3">
    <source>
        <dbReference type="ARBA" id="ARBA00023319"/>
    </source>
</evidence>
<dbReference type="InterPro" id="IPR050958">
    <property type="entry name" value="Cell_Adh-Cytoskel_Orgn"/>
</dbReference>
<keyword evidence="6" id="KW-1133">Transmembrane helix</keyword>
<feature type="domain" description="EGF-like" evidence="7">
    <location>
        <begin position="83"/>
        <end position="119"/>
    </location>
</feature>
<evidence type="ECO:0000313" key="10">
    <source>
        <dbReference type="WBParaSite" id="TREG1_110930.1"/>
    </source>
</evidence>
<dbReference type="Gene3D" id="2.10.25.10">
    <property type="entry name" value="Laminin"/>
    <property type="match status" value="1"/>
</dbReference>
<comment type="caution">
    <text evidence="4">Lacks conserved residue(s) required for the propagation of feature annotation.</text>
</comment>
<dbReference type="InterPro" id="IPR003598">
    <property type="entry name" value="Ig_sub2"/>
</dbReference>
<reference evidence="9" key="1">
    <citation type="submission" date="2022-06" db="EMBL/GenBank/DDBJ databases">
        <authorList>
            <person name="Berger JAMES D."/>
            <person name="Berger JAMES D."/>
        </authorList>
    </citation>
    <scope>NUCLEOTIDE SEQUENCE [LARGE SCALE GENOMIC DNA]</scope>
</reference>
<dbReference type="Gene3D" id="2.60.40.10">
    <property type="entry name" value="Immunoglobulins"/>
    <property type="match status" value="1"/>
</dbReference>
<evidence type="ECO:0008006" key="11">
    <source>
        <dbReference type="Google" id="ProtNLM"/>
    </source>
</evidence>
<dbReference type="GO" id="GO:0005886">
    <property type="term" value="C:plasma membrane"/>
    <property type="evidence" value="ECO:0007669"/>
    <property type="project" value="TreeGrafter"/>
</dbReference>
<name>A0AA85IWY3_TRIRE</name>
<feature type="disulfide bond" evidence="4">
    <location>
        <begin position="87"/>
        <end position="97"/>
    </location>
</feature>
<evidence type="ECO:0000256" key="2">
    <source>
        <dbReference type="ARBA" id="ARBA00023157"/>
    </source>
</evidence>
<feature type="compositionally biased region" description="Polar residues" evidence="5">
    <location>
        <begin position="623"/>
        <end position="642"/>
    </location>
</feature>
<keyword evidence="2 4" id="KW-1015">Disulfide bond</keyword>
<dbReference type="InterPro" id="IPR000742">
    <property type="entry name" value="EGF"/>
</dbReference>
<dbReference type="Proteomes" id="UP000050795">
    <property type="component" value="Unassembled WGS sequence"/>
</dbReference>
<organism evidence="9 10">
    <name type="scientific">Trichobilharzia regenti</name>
    <name type="common">Nasal bird schistosome</name>
    <dbReference type="NCBI Taxonomy" id="157069"/>
    <lineage>
        <taxon>Eukaryota</taxon>
        <taxon>Metazoa</taxon>
        <taxon>Spiralia</taxon>
        <taxon>Lophotrochozoa</taxon>
        <taxon>Platyhelminthes</taxon>
        <taxon>Trematoda</taxon>
        <taxon>Digenea</taxon>
        <taxon>Strigeidida</taxon>
        <taxon>Schistosomatoidea</taxon>
        <taxon>Schistosomatidae</taxon>
        <taxon>Trichobilharzia</taxon>
    </lineage>
</organism>
<dbReference type="Pfam" id="PF07679">
    <property type="entry name" value="I-set"/>
    <property type="match status" value="1"/>
</dbReference>
<dbReference type="PROSITE" id="PS00022">
    <property type="entry name" value="EGF_1"/>
    <property type="match status" value="1"/>
</dbReference>
<evidence type="ECO:0000256" key="4">
    <source>
        <dbReference type="PROSITE-ProRule" id="PRU00076"/>
    </source>
</evidence>
<sequence length="671" mass="74542">MEIHEGRRLTLKCKVQGETNPQIKWFKDNKPIDMSLYPNIKITSSTKHSELRIEQVISSDSGNYSCRGESQQSQISKWVFVSVYSACPVNVCNVGTCFIINNNNTLCRCPKSYTGEHCDQLVSNDKITNKLLMNTQPIKQSINSLQSDSKLSVSSSSPPLPLPPSTSTTLTNGLPTISSENNHPRQNIQLLNEMKREKFDLCTLPEFQFTTDCMPVKSHLTTFIGTAITCSVLILLLTFCAAYIRRRRIISRGKQDRQHLSKVQHSESGNVIVETPEDKCHLSTLNPNDLYLKNGPLQLSQLKSLSFEGVLYTELVDNNNNNNNKTTTNNNDNSNKEFKSFDKSYPKCTLTPHYNINRNSPNTLLQQANQCHTVNSLHRQHSINCHVSPTTCSNTAYVVWTSNTNPPEILQQQTSQDISMQPLGKVLIHTDSQGQQLQHAECSNDPLPPASTMTRNFQQSVSSSLQPLSSNNILLNSVSLINQNNFGTLLSSTTNDSVTSTLLSSGSKLCSPVIAQTTDVVSKVHPESNITTINNNPLEVSLLQGSPIFRTHNSKDTTLPYAFCTNIAYNSSPMTDSMTSNLSHLSSSENYVTHFITPDTIISTVNTDELQQQQQQHHPLSKSVDQQHTANSLSPTSSNSPQTCIILDPDSLKFSSKLVYFCSSNANFESK</sequence>
<dbReference type="GO" id="GO:0008046">
    <property type="term" value="F:axon guidance receptor activity"/>
    <property type="evidence" value="ECO:0007669"/>
    <property type="project" value="TreeGrafter"/>
</dbReference>
<feature type="region of interest" description="Disordered" evidence="5">
    <location>
        <begin position="609"/>
        <end position="642"/>
    </location>
</feature>
<dbReference type="FunFam" id="2.60.40.10:FF:000032">
    <property type="entry name" value="palladin isoform X1"/>
    <property type="match status" value="1"/>
</dbReference>
<feature type="compositionally biased region" description="Low complexity" evidence="5">
    <location>
        <begin position="165"/>
        <end position="176"/>
    </location>
</feature>
<feature type="domain" description="Ig-like" evidence="8">
    <location>
        <begin position="1"/>
        <end position="76"/>
    </location>
</feature>
<dbReference type="GO" id="GO:0007156">
    <property type="term" value="P:homophilic cell adhesion via plasma membrane adhesion molecules"/>
    <property type="evidence" value="ECO:0007669"/>
    <property type="project" value="TreeGrafter"/>
</dbReference>
<evidence type="ECO:0000259" key="7">
    <source>
        <dbReference type="PROSITE" id="PS50026"/>
    </source>
</evidence>
<proteinExistence type="predicted"/>